<proteinExistence type="predicted"/>
<dbReference type="EMBL" id="CAMPGE010009156">
    <property type="protein sequence ID" value="CAI2368029.1"/>
    <property type="molecule type" value="Genomic_DNA"/>
</dbReference>
<dbReference type="AlphaFoldDB" id="A0AAD1UMN6"/>
<dbReference type="Proteomes" id="UP001295684">
    <property type="component" value="Unassembled WGS sequence"/>
</dbReference>
<organism evidence="1 2">
    <name type="scientific">Euplotes crassus</name>
    <dbReference type="NCBI Taxonomy" id="5936"/>
    <lineage>
        <taxon>Eukaryota</taxon>
        <taxon>Sar</taxon>
        <taxon>Alveolata</taxon>
        <taxon>Ciliophora</taxon>
        <taxon>Intramacronucleata</taxon>
        <taxon>Spirotrichea</taxon>
        <taxon>Hypotrichia</taxon>
        <taxon>Euplotida</taxon>
        <taxon>Euplotidae</taxon>
        <taxon>Moneuplotes</taxon>
    </lineage>
</organism>
<accession>A0AAD1UMN6</accession>
<keyword evidence="2" id="KW-1185">Reference proteome</keyword>
<protein>
    <submittedName>
        <fullName evidence="1">Uncharacterized protein</fullName>
    </submittedName>
</protein>
<comment type="caution">
    <text evidence="1">The sequence shown here is derived from an EMBL/GenBank/DDBJ whole genome shotgun (WGS) entry which is preliminary data.</text>
</comment>
<reference evidence="1" key="1">
    <citation type="submission" date="2023-07" db="EMBL/GenBank/DDBJ databases">
        <authorList>
            <consortium name="AG Swart"/>
            <person name="Singh M."/>
            <person name="Singh A."/>
            <person name="Seah K."/>
            <person name="Emmerich C."/>
        </authorList>
    </citation>
    <scope>NUCLEOTIDE SEQUENCE</scope>
    <source>
        <strain evidence="1">DP1</strain>
    </source>
</reference>
<evidence type="ECO:0000313" key="2">
    <source>
        <dbReference type="Proteomes" id="UP001295684"/>
    </source>
</evidence>
<name>A0AAD1UMN6_EUPCR</name>
<sequence length="337" mass="38763">MNQTDWDDFITLNPAISKRAEHVQDTIVELLRECQSLLSDGPNKKKKSLRKKHTKRGRKTVLKSIHLKTLPYKTSKDRDKYKKKFTPIENQALEQAIEFNSQVWSAVHKNMKSPNTTGEDEYFRSEDSLLINCADNTNQRLLKRLKGINLTILNEVELCNISEDNLKDAKSVLNNLIPMKVNELSLRAWGQIQISPYMTEIIRGSSRTQTRLTLERFRINHLQVVKIFAACKHLKAIKLCLCEVTLKKFPDFSKALQGTSIQTLSLVDITCVLLIFKPGRRYRTGLEAFLNCLSRSDLKNSLQSICFGQMFKDSSYVYSIVDSSGFGHVELYGRFRH</sequence>
<gene>
    <name evidence="1" type="ORF">ECRASSUSDP1_LOCUS9318</name>
</gene>
<evidence type="ECO:0000313" key="1">
    <source>
        <dbReference type="EMBL" id="CAI2368029.1"/>
    </source>
</evidence>